<dbReference type="OrthoDB" id="282886at2"/>
<keyword evidence="1" id="KW-0472">Membrane</keyword>
<dbReference type="Gene3D" id="2.40.50.660">
    <property type="match status" value="1"/>
</dbReference>
<gene>
    <name evidence="2" type="ORF">CBF27_11725</name>
</gene>
<feature type="transmembrane region" description="Helical" evidence="1">
    <location>
        <begin position="6"/>
        <end position="28"/>
    </location>
</feature>
<dbReference type="InterPro" id="IPR019635">
    <property type="entry name" value="DUF2500"/>
</dbReference>
<dbReference type="Pfam" id="PF10694">
    <property type="entry name" value="DUF2500"/>
    <property type="match status" value="1"/>
</dbReference>
<evidence type="ECO:0008006" key="4">
    <source>
        <dbReference type="Google" id="ProtNLM"/>
    </source>
</evidence>
<dbReference type="Proteomes" id="UP000286773">
    <property type="component" value="Unassembled WGS sequence"/>
</dbReference>
<dbReference type="AlphaFoldDB" id="A0A430AP97"/>
<protein>
    <recommendedName>
        <fullName evidence="4">DUF2500 domain-containing protein</fullName>
    </recommendedName>
</protein>
<keyword evidence="3" id="KW-1185">Reference proteome</keyword>
<proteinExistence type="predicted"/>
<reference evidence="2 3" key="1">
    <citation type="submission" date="2017-05" db="EMBL/GenBank/DDBJ databases">
        <title>Vagococcus spp. assemblies.</title>
        <authorList>
            <person name="Gulvik C.A."/>
        </authorList>
    </citation>
    <scope>NUCLEOTIDE SEQUENCE [LARGE SCALE GENOMIC DNA]</scope>
    <source>
        <strain evidence="2 3">LMG 24798</strain>
    </source>
</reference>
<comment type="caution">
    <text evidence="2">The sequence shown here is derived from an EMBL/GenBank/DDBJ whole genome shotgun (WGS) entry which is preliminary data.</text>
</comment>
<evidence type="ECO:0000313" key="2">
    <source>
        <dbReference type="EMBL" id="RSU09968.1"/>
    </source>
</evidence>
<keyword evidence="1" id="KW-1133">Transmembrane helix</keyword>
<sequence length="118" mass="13529">MFSWDFPFPLFFLLVALIILGVLVFNIIEFFKNQSAPEEIVTATLIDKVTETSHSSAADNGSGSSNTYYTLTFELNGNERKSFNVSRKSYLKYVVGDSGKLHYQRKRFNHFELDTKKT</sequence>
<accession>A0A430AP97</accession>
<organism evidence="2 3">
    <name type="scientific">Vagococcus acidifermentans</name>
    <dbReference type="NCBI Taxonomy" id="564710"/>
    <lineage>
        <taxon>Bacteria</taxon>
        <taxon>Bacillati</taxon>
        <taxon>Bacillota</taxon>
        <taxon>Bacilli</taxon>
        <taxon>Lactobacillales</taxon>
        <taxon>Enterococcaceae</taxon>
        <taxon>Vagococcus</taxon>
    </lineage>
</organism>
<dbReference type="EMBL" id="NGKC01000015">
    <property type="protein sequence ID" value="RSU09968.1"/>
    <property type="molecule type" value="Genomic_DNA"/>
</dbReference>
<evidence type="ECO:0000256" key="1">
    <source>
        <dbReference type="SAM" id="Phobius"/>
    </source>
</evidence>
<keyword evidence="1" id="KW-0812">Transmembrane</keyword>
<evidence type="ECO:0000313" key="3">
    <source>
        <dbReference type="Proteomes" id="UP000286773"/>
    </source>
</evidence>
<name>A0A430AP97_9ENTE</name>